<organism evidence="1 2">
    <name type="scientific">Amblyomma americanum</name>
    <name type="common">Lone star tick</name>
    <dbReference type="NCBI Taxonomy" id="6943"/>
    <lineage>
        <taxon>Eukaryota</taxon>
        <taxon>Metazoa</taxon>
        <taxon>Ecdysozoa</taxon>
        <taxon>Arthropoda</taxon>
        <taxon>Chelicerata</taxon>
        <taxon>Arachnida</taxon>
        <taxon>Acari</taxon>
        <taxon>Parasitiformes</taxon>
        <taxon>Ixodida</taxon>
        <taxon>Ixodoidea</taxon>
        <taxon>Ixodidae</taxon>
        <taxon>Amblyomminae</taxon>
        <taxon>Amblyomma</taxon>
    </lineage>
</organism>
<sequence>MSEEDSLPERQPERLSGDVLAQIAQIEEPVTHKVVRAGVLKRKAEKPVPAAWTSRNLCLQVVEIKRPGPVSEKARRFRHESLFGGRIRRMP</sequence>
<proteinExistence type="predicted"/>
<protein>
    <submittedName>
        <fullName evidence="1">Uncharacterized protein</fullName>
    </submittedName>
</protein>
<reference evidence="1 2" key="1">
    <citation type="journal article" date="2023" name="Arcadia Sci">
        <title>De novo assembly of a long-read Amblyomma americanum tick genome.</title>
        <authorList>
            <person name="Chou S."/>
            <person name="Poskanzer K.E."/>
            <person name="Rollins M."/>
            <person name="Thuy-Boun P.S."/>
        </authorList>
    </citation>
    <scope>NUCLEOTIDE SEQUENCE [LARGE SCALE GENOMIC DNA]</scope>
    <source>
        <strain evidence="1">F_SG_1</strain>
        <tissue evidence="1">Salivary glands</tissue>
    </source>
</reference>
<dbReference type="AlphaFoldDB" id="A0AAQ4ENA3"/>
<feature type="non-terminal residue" evidence="1">
    <location>
        <position position="91"/>
    </location>
</feature>
<keyword evidence="2" id="KW-1185">Reference proteome</keyword>
<gene>
    <name evidence="1" type="ORF">V5799_030416</name>
</gene>
<accession>A0AAQ4ENA3</accession>
<dbReference type="Proteomes" id="UP001321473">
    <property type="component" value="Unassembled WGS sequence"/>
</dbReference>
<comment type="caution">
    <text evidence="1">The sequence shown here is derived from an EMBL/GenBank/DDBJ whole genome shotgun (WGS) entry which is preliminary data.</text>
</comment>
<name>A0AAQ4ENA3_AMBAM</name>
<dbReference type="EMBL" id="JARKHS020013208">
    <property type="protein sequence ID" value="KAK8776239.1"/>
    <property type="molecule type" value="Genomic_DNA"/>
</dbReference>
<evidence type="ECO:0000313" key="1">
    <source>
        <dbReference type="EMBL" id="KAK8776239.1"/>
    </source>
</evidence>
<evidence type="ECO:0000313" key="2">
    <source>
        <dbReference type="Proteomes" id="UP001321473"/>
    </source>
</evidence>